<evidence type="ECO:0000313" key="1">
    <source>
        <dbReference type="EMBL" id="SVE15825.1"/>
    </source>
</evidence>
<name>A0A383B8R5_9ZZZZ</name>
<organism evidence="1">
    <name type="scientific">marine metagenome</name>
    <dbReference type="NCBI Taxonomy" id="408172"/>
    <lineage>
        <taxon>unclassified sequences</taxon>
        <taxon>metagenomes</taxon>
        <taxon>ecological metagenomes</taxon>
    </lineage>
</organism>
<dbReference type="PANTHER" id="PTHR16897">
    <property type="entry name" value="OS10G0105400 PROTEIN"/>
    <property type="match status" value="1"/>
</dbReference>
<evidence type="ECO:0008006" key="2">
    <source>
        <dbReference type="Google" id="ProtNLM"/>
    </source>
</evidence>
<dbReference type="EMBL" id="UINC01198042">
    <property type="protein sequence ID" value="SVE15825.1"/>
    <property type="molecule type" value="Genomic_DNA"/>
</dbReference>
<dbReference type="AlphaFoldDB" id="A0A383B8R5"/>
<dbReference type="PANTHER" id="PTHR16897:SF2">
    <property type="entry name" value="OS03G0226600 PROTEIN"/>
    <property type="match status" value="1"/>
</dbReference>
<dbReference type="InterPro" id="IPR013783">
    <property type="entry name" value="Ig-like_fold"/>
</dbReference>
<reference evidence="1" key="1">
    <citation type="submission" date="2018-05" db="EMBL/GenBank/DDBJ databases">
        <authorList>
            <person name="Lanie J.A."/>
            <person name="Ng W.-L."/>
            <person name="Kazmierczak K.M."/>
            <person name="Andrzejewski T.M."/>
            <person name="Davidsen T.M."/>
            <person name="Wayne K.J."/>
            <person name="Tettelin H."/>
            <person name="Glass J.I."/>
            <person name="Rusch D."/>
            <person name="Podicherti R."/>
            <person name="Tsui H.-C.T."/>
            <person name="Winkler M.E."/>
        </authorList>
    </citation>
    <scope>NUCLEOTIDE SEQUENCE</scope>
</reference>
<dbReference type="Gene3D" id="2.60.40.10">
    <property type="entry name" value="Immunoglobulins"/>
    <property type="match status" value="1"/>
</dbReference>
<accession>A0A383B8R5</accession>
<feature type="non-terminal residue" evidence="1">
    <location>
        <position position="1"/>
    </location>
</feature>
<feature type="non-terminal residue" evidence="1">
    <location>
        <position position="247"/>
    </location>
</feature>
<protein>
    <recommendedName>
        <fullName evidence="2">Fibronectin type-III domain-containing protein</fullName>
    </recommendedName>
</protein>
<proteinExistence type="predicted"/>
<gene>
    <name evidence="1" type="ORF">METZ01_LOCUS468679</name>
</gene>
<sequence>NVSTIVTSDGITIDTDVPTISSVIEGSPTADIDYQNSDTTLIIVWTGSDTASGIAQYEYALGTAAAASNTVAWTNAGTSTADTLTGLSLTEDSTYYLSARATDVAENLSVVASGDGITIDLTAPVGTIVNDGTGDDIAYTGSDSTLSAVWPAFTETVSGISKYEYAIGTSSGGTAVVDWTNNTTDTSVTKAGLMLSNGTVYYISVKATDNAENESTTITSNGVIVDTDGPIAGTVLDGPGADIDWTN</sequence>